<comment type="caution">
    <text evidence="1">The sequence shown here is derived from an EMBL/GenBank/DDBJ whole genome shotgun (WGS) entry which is preliminary data.</text>
</comment>
<sequence>MKLKSDCREAKAKELQQTADVNDMNDMKRFYTGLRDVYGPRFLDGHSGMESTWSFLRHNVSEWLMASSQDVRHNRKAINGIKYFNTGMQAYVAHGSVQCKEFQIPVYLKYRYYRQLVKNIFISCAMCTENSE</sequence>
<accession>A0AAE0T5H1</accession>
<dbReference type="AlphaFoldDB" id="A0AAE0T5H1"/>
<gene>
    <name evidence="1" type="ORF">CHS0354_027987</name>
</gene>
<reference evidence="1" key="2">
    <citation type="journal article" date="2021" name="Genome Biol. Evol.">
        <title>Developing a high-quality reference genome for a parasitic bivalve with doubly uniparental inheritance (Bivalvia: Unionida).</title>
        <authorList>
            <person name="Smith C.H."/>
        </authorList>
    </citation>
    <scope>NUCLEOTIDE SEQUENCE</scope>
    <source>
        <strain evidence="1">CHS0354</strain>
        <tissue evidence="1">Mantle</tissue>
    </source>
</reference>
<evidence type="ECO:0000313" key="2">
    <source>
        <dbReference type="Proteomes" id="UP001195483"/>
    </source>
</evidence>
<proteinExistence type="predicted"/>
<protein>
    <submittedName>
        <fullName evidence="1">Uncharacterized protein</fullName>
    </submittedName>
</protein>
<reference evidence="1" key="1">
    <citation type="journal article" date="2021" name="Genome Biol. Evol.">
        <title>A High-Quality Reference Genome for a Parasitic Bivalve with Doubly Uniparental Inheritance (Bivalvia: Unionida).</title>
        <authorList>
            <person name="Smith C.H."/>
        </authorList>
    </citation>
    <scope>NUCLEOTIDE SEQUENCE</scope>
    <source>
        <strain evidence="1">CHS0354</strain>
    </source>
</reference>
<name>A0AAE0T5H1_9BIVA</name>
<dbReference type="EMBL" id="JAEAOA010001690">
    <property type="protein sequence ID" value="KAK3603563.1"/>
    <property type="molecule type" value="Genomic_DNA"/>
</dbReference>
<organism evidence="1 2">
    <name type="scientific">Potamilus streckersoni</name>
    <dbReference type="NCBI Taxonomy" id="2493646"/>
    <lineage>
        <taxon>Eukaryota</taxon>
        <taxon>Metazoa</taxon>
        <taxon>Spiralia</taxon>
        <taxon>Lophotrochozoa</taxon>
        <taxon>Mollusca</taxon>
        <taxon>Bivalvia</taxon>
        <taxon>Autobranchia</taxon>
        <taxon>Heteroconchia</taxon>
        <taxon>Palaeoheterodonta</taxon>
        <taxon>Unionida</taxon>
        <taxon>Unionoidea</taxon>
        <taxon>Unionidae</taxon>
        <taxon>Ambleminae</taxon>
        <taxon>Lampsilini</taxon>
        <taxon>Potamilus</taxon>
    </lineage>
</organism>
<reference evidence="1" key="3">
    <citation type="submission" date="2023-05" db="EMBL/GenBank/DDBJ databases">
        <authorList>
            <person name="Smith C.H."/>
        </authorList>
    </citation>
    <scope>NUCLEOTIDE SEQUENCE</scope>
    <source>
        <strain evidence="1">CHS0354</strain>
        <tissue evidence="1">Mantle</tissue>
    </source>
</reference>
<evidence type="ECO:0000313" key="1">
    <source>
        <dbReference type="EMBL" id="KAK3603563.1"/>
    </source>
</evidence>
<dbReference type="Proteomes" id="UP001195483">
    <property type="component" value="Unassembled WGS sequence"/>
</dbReference>
<keyword evidence="2" id="KW-1185">Reference proteome</keyword>